<dbReference type="STRING" id="180088.A0A1J8R581"/>
<dbReference type="PANTHER" id="PTHR39474">
    <property type="entry name" value="UNNAMED PRODUCT"/>
    <property type="match status" value="1"/>
</dbReference>
<feature type="region of interest" description="Disordered" evidence="1">
    <location>
        <begin position="17"/>
        <end position="48"/>
    </location>
</feature>
<dbReference type="Proteomes" id="UP000183567">
    <property type="component" value="Unassembled WGS sequence"/>
</dbReference>
<dbReference type="OrthoDB" id="4590138at2759"/>
<keyword evidence="3" id="KW-1185">Reference proteome</keyword>
<comment type="caution">
    <text evidence="2">The sequence shown here is derived from an EMBL/GenBank/DDBJ whole genome shotgun (WGS) entry which is preliminary data.</text>
</comment>
<protein>
    <submittedName>
        <fullName evidence="2">Uncharacterized protein</fullName>
    </submittedName>
</protein>
<dbReference type="EMBL" id="LVVM01000337">
    <property type="protein sequence ID" value="OJA20960.1"/>
    <property type="molecule type" value="Genomic_DNA"/>
</dbReference>
<reference evidence="2 3" key="1">
    <citation type="submission" date="2016-03" db="EMBL/GenBank/DDBJ databases">
        <title>Comparative genomics of the ectomycorrhizal sister species Rhizopogon vinicolor and Rhizopogon vesiculosus (Basidiomycota: Boletales) reveals a divergence of the mating type B locus.</title>
        <authorList>
            <person name="Mujic A.B."/>
            <person name="Kuo A."/>
            <person name="Tritt A."/>
            <person name="Lipzen A."/>
            <person name="Chen C."/>
            <person name="Johnson J."/>
            <person name="Sharma A."/>
            <person name="Barry K."/>
            <person name="Grigoriev I.V."/>
            <person name="Spatafora J.W."/>
        </authorList>
    </citation>
    <scope>NUCLEOTIDE SEQUENCE [LARGE SCALE GENOMIC DNA]</scope>
    <source>
        <strain evidence="2 3">AM-OR11-056</strain>
    </source>
</reference>
<feature type="compositionally biased region" description="Low complexity" evidence="1">
    <location>
        <begin position="30"/>
        <end position="44"/>
    </location>
</feature>
<dbReference type="AlphaFoldDB" id="A0A1J8R581"/>
<evidence type="ECO:0000313" key="3">
    <source>
        <dbReference type="Proteomes" id="UP000183567"/>
    </source>
</evidence>
<name>A0A1J8R581_9AGAM</name>
<proteinExistence type="predicted"/>
<organism evidence="2 3">
    <name type="scientific">Rhizopogon vesiculosus</name>
    <dbReference type="NCBI Taxonomy" id="180088"/>
    <lineage>
        <taxon>Eukaryota</taxon>
        <taxon>Fungi</taxon>
        <taxon>Dikarya</taxon>
        <taxon>Basidiomycota</taxon>
        <taxon>Agaricomycotina</taxon>
        <taxon>Agaricomycetes</taxon>
        <taxon>Agaricomycetidae</taxon>
        <taxon>Boletales</taxon>
        <taxon>Suillineae</taxon>
        <taxon>Rhizopogonaceae</taxon>
        <taxon>Rhizopogon</taxon>
    </lineage>
</organism>
<dbReference type="PANTHER" id="PTHR39474:SF1">
    <property type="entry name" value="FUNGAL SPECIFIC TRANSCRIPTION FACTOR"/>
    <property type="match status" value="1"/>
</dbReference>
<gene>
    <name evidence="2" type="ORF">AZE42_03503</name>
</gene>
<evidence type="ECO:0000313" key="2">
    <source>
        <dbReference type="EMBL" id="OJA20960.1"/>
    </source>
</evidence>
<feature type="compositionally biased region" description="Polar residues" evidence="1">
    <location>
        <begin position="18"/>
        <end position="29"/>
    </location>
</feature>
<evidence type="ECO:0000256" key="1">
    <source>
        <dbReference type="SAM" id="MobiDB-lite"/>
    </source>
</evidence>
<sequence>MRYSFTTWRRVSCAMSASEATTSTNGHQTPNASPLLIAPPSSSSDNVNAKQVTLGSSETVKFDNLGPLVVNSDGTLSRIANWENMTEQERERAMRVLAARNRTRLAKQADQIQ</sequence>
<accession>A0A1J8R581</accession>